<evidence type="ECO:0000313" key="2">
    <source>
        <dbReference type="Proteomes" id="UP001210978"/>
    </source>
</evidence>
<dbReference type="RefSeq" id="WP_271149543.1">
    <property type="nucleotide sequence ID" value="NZ_CP115859.1"/>
</dbReference>
<gene>
    <name evidence="1" type="ORF">PFY12_03790</name>
</gene>
<dbReference type="Proteomes" id="UP001210978">
    <property type="component" value="Chromosome"/>
</dbReference>
<keyword evidence="2" id="KW-1185">Reference proteome</keyword>
<sequence length="76" mass="9089">MKVLQSKHCKKINRLIGFTKKEILQNFGGYNNKYCENEWVIILKKNWLGRKTVLFIDFDENDRVIGQYTISTYRSV</sequence>
<name>A0ABY7QNJ0_9FLAO</name>
<evidence type="ECO:0000313" key="1">
    <source>
        <dbReference type="EMBL" id="WBV61248.1"/>
    </source>
</evidence>
<protein>
    <recommendedName>
        <fullName evidence="3">DUF4258 domain-containing protein</fullName>
    </recommendedName>
</protein>
<proteinExistence type="predicted"/>
<organism evidence="1 2">
    <name type="scientific">Chryseobacterium camelliae</name>
    <dbReference type="NCBI Taxonomy" id="1265445"/>
    <lineage>
        <taxon>Bacteria</taxon>
        <taxon>Pseudomonadati</taxon>
        <taxon>Bacteroidota</taxon>
        <taxon>Flavobacteriia</taxon>
        <taxon>Flavobacteriales</taxon>
        <taxon>Weeksellaceae</taxon>
        <taxon>Chryseobacterium group</taxon>
        <taxon>Chryseobacterium</taxon>
    </lineage>
</organism>
<reference evidence="1 2" key="1">
    <citation type="submission" date="2023-01" db="EMBL/GenBank/DDBJ databases">
        <title>Complete genome of Chryseobacterium camelliae VAN22-5A.</title>
        <authorList>
            <person name="Zong G."/>
            <person name="Cao G."/>
        </authorList>
    </citation>
    <scope>NUCLEOTIDE SEQUENCE [LARGE SCALE GENOMIC DNA]</scope>
    <source>
        <strain evidence="1 2">VAN22-5A</strain>
    </source>
</reference>
<dbReference type="EMBL" id="CP115859">
    <property type="protein sequence ID" value="WBV61248.1"/>
    <property type="molecule type" value="Genomic_DNA"/>
</dbReference>
<accession>A0ABY7QNJ0</accession>
<evidence type="ECO:0008006" key="3">
    <source>
        <dbReference type="Google" id="ProtNLM"/>
    </source>
</evidence>